<dbReference type="SUPFAM" id="SSF55464">
    <property type="entry name" value="Origin of replication-binding domain, RBD-like"/>
    <property type="match status" value="1"/>
</dbReference>
<dbReference type="InterPro" id="IPR017910">
    <property type="entry name" value="Znf_lg_T-Ag_D1-typ"/>
</dbReference>
<dbReference type="PROSITE" id="PS51287">
    <property type="entry name" value="T_AG_OBD"/>
    <property type="match status" value="1"/>
</dbReference>
<dbReference type="GO" id="GO:0006260">
    <property type="term" value="P:DNA replication"/>
    <property type="evidence" value="ECO:0007669"/>
    <property type="project" value="UniProtKB-KW"/>
</dbReference>
<evidence type="ECO:0000256" key="10">
    <source>
        <dbReference type="ARBA" id="ARBA00022806"/>
    </source>
</evidence>
<keyword evidence="11" id="KW-0862">Zinc</keyword>
<evidence type="ECO:0000256" key="20">
    <source>
        <dbReference type="SAM" id="MobiDB-lite"/>
    </source>
</evidence>
<feature type="compositionally biased region" description="Low complexity" evidence="20">
    <location>
        <begin position="116"/>
        <end position="143"/>
    </location>
</feature>
<dbReference type="Pfam" id="PF06431">
    <property type="entry name" value="Polyoma_lg_T_C"/>
    <property type="match status" value="1"/>
</dbReference>
<dbReference type="Gene3D" id="1.10.10.510">
    <property type="entry name" value="Zinc finger, large T-antigen D1 domain"/>
    <property type="match status" value="1"/>
</dbReference>
<keyword evidence="10" id="KW-0347">Helicase</keyword>
<evidence type="ECO:0000256" key="9">
    <source>
        <dbReference type="ARBA" id="ARBA00022801"/>
    </source>
</evidence>
<evidence type="ECO:0000256" key="2">
    <source>
        <dbReference type="ARBA" id="ARBA00022518"/>
    </source>
</evidence>
<feature type="DNA-binding region" description="T-ag OBD" evidence="18">
    <location>
        <begin position="318"/>
        <end position="437"/>
    </location>
</feature>
<dbReference type="InterPro" id="IPR003133">
    <property type="entry name" value="T_Ag_DNA-bd"/>
</dbReference>
<dbReference type="InterPro" id="IPR037102">
    <property type="entry name" value="Znf_lg_T-Ag_D1_dom_sf"/>
</dbReference>
<evidence type="ECO:0000256" key="19">
    <source>
        <dbReference type="PROSITE-ProRule" id="PRU00671"/>
    </source>
</evidence>
<dbReference type="GO" id="GO:0008270">
    <property type="term" value="F:zinc ion binding"/>
    <property type="evidence" value="ECO:0007669"/>
    <property type="project" value="UniProtKB-KW"/>
</dbReference>
<dbReference type="Proteomes" id="UP001265985">
    <property type="component" value="Segment"/>
</dbReference>
<keyword evidence="2" id="KW-0244">Early protein</keyword>
<sequence length="812" mass="91312">MDSALTHREKKELCRLLELPRHCYGNYPMMRDRYRSACLRLHPDKGGDLEAMTLLNSLWQKFTAAVYEMRRQFPTLDEDDDSEEEDPPIYGTAAFKTWWSRQQDDGWTSRSRRRTSSPNPRGRGESSGYSSSSQPSTSSGHSSNRGRRGDISPEHIAKGFTGGNVFGASARVSSWDDDSLLCNESLSPDPPGSDGADTPEPPGTPASPEPPGSQSSAVPSPEESQFSDSQRTSTSFAETASQPTDEDRPSSESFPRSPPSTAGSQPSTSSGARSPPFSAPGTPPSRRRKRPPSPAASYSSTPPKPKKSGATADPTDFPSDMHDYLSHAIYSNKTMTAFAVYTTLEKGTVLFEKIDDKFKVEYKGHYTVNEGKHVGSLLLLLTMKKHRVAAVKNFLSQFCSVSFLMVKGVNKFLDLHGHLQFDPYTCVEENKPIFASEFTEKPKETTVNWNKIADFAYKHLIDDPLLIMAHYLDFALPFPCNKCNSKSALKPHKDHEEHHKNAKLFMESRAQKAICTQAAETVLAKRRLLMLEQTREEVLCGIFESRMQKLRDLEPYDLNMYMAGVAWYKCLFQDFEEKVFKILRLLTENVPKRRNIMFRGPINSGKTSMAAAVMDLLGGKALNVNCPADKLSFELGCALDKFMVVFEDVKGQTGNNKDLQPGQGFNNLDNLRDHLDGAVPVSLEKKHVNKRHQIFPPSIITANDYIIPKTLHARIAYTLNFSCKENLRTSIEKNVELRRRRVLQSGTTLLLCLIWCLELRFFKQCLQEEVKYWRTIIQNEVGDDNYCKMLENVEVGDDPLHGIYASDEDDDE</sequence>
<comment type="catalytic activity">
    <reaction evidence="15">
        <text>Couples ATP hydrolysis with the unwinding of duplex DNA by translocating in the 3'-5' direction.</text>
        <dbReference type="EC" id="5.6.2.4"/>
    </reaction>
</comment>
<dbReference type="SUPFAM" id="SSF52540">
    <property type="entry name" value="P-loop containing nucleoside triphosphate hydrolases"/>
    <property type="match status" value="1"/>
</dbReference>
<dbReference type="GO" id="GO:0005524">
    <property type="term" value="F:ATP binding"/>
    <property type="evidence" value="ECO:0007669"/>
    <property type="project" value="UniProtKB-KW"/>
</dbReference>
<dbReference type="InterPro" id="IPR014015">
    <property type="entry name" value="Helicase_SF3_DNA-vir"/>
</dbReference>
<dbReference type="GO" id="GO:0016787">
    <property type="term" value="F:hydrolase activity"/>
    <property type="evidence" value="ECO:0007669"/>
    <property type="project" value="UniProtKB-KW"/>
</dbReference>
<comment type="catalytic activity">
    <reaction evidence="17">
        <text>ATP + H2O = ADP + phosphate + H(+)</text>
        <dbReference type="Rhea" id="RHEA:13065"/>
        <dbReference type="ChEBI" id="CHEBI:15377"/>
        <dbReference type="ChEBI" id="CHEBI:15378"/>
        <dbReference type="ChEBI" id="CHEBI:30616"/>
        <dbReference type="ChEBI" id="CHEBI:43474"/>
        <dbReference type="ChEBI" id="CHEBI:456216"/>
        <dbReference type="EC" id="5.6.2.4"/>
    </reaction>
</comment>
<evidence type="ECO:0000313" key="25">
    <source>
        <dbReference type="Proteomes" id="UP001265985"/>
    </source>
</evidence>
<dbReference type="Gene3D" id="1.10.287.110">
    <property type="entry name" value="DnaJ domain"/>
    <property type="match status" value="1"/>
</dbReference>
<dbReference type="GO" id="GO:0003688">
    <property type="term" value="F:DNA replication origin binding"/>
    <property type="evidence" value="ECO:0007669"/>
    <property type="project" value="InterPro"/>
</dbReference>
<evidence type="ECO:0000256" key="1">
    <source>
        <dbReference type="ARBA" id="ARBA00004147"/>
    </source>
</evidence>
<evidence type="ECO:0000256" key="6">
    <source>
        <dbReference type="ARBA" id="ARBA00022723"/>
    </source>
</evidence>
<feature type="region of interest" description="Disordered" evidence="20">
    <location>
        <begin position="106"/>
        <end position="318"/>
    </location>
</feature>
<keyword evidence="12" id="KW-0067">ATP-binding</keyword>
<name>A0AAE9P905_9POLY</name>
<gene>
    <name evidence="24" type="primary">LTAg</name>
</gene>
<dbReference type="EMBL" id="OK300052">
    <property type="protein sequence ID" value="UYR20764.1"/>
    <property type="molecule type" value="Genomic_DNA"/>
</dbReference>
<feature type="domain" description="T-ag OBD" evidence="22">
    <location>
        <begin position="318"/>
        <end position="437"/>
    </location>
</feature>
<evidence type="ECO:0000256" key="15">
    <source>
        <dbReference type="ARBA" id="ARBA00034617"/>
    </source>
</evidence>
<dbReference type="InterPro" id="IPR027417">
    <property type="entry name" value="P-loop_NTPase"/>
</dbReference>
<evidence type="ECO:0000259" key="21">
    <source>
        <dbReference type="PROSITE" id="PS51206"/>
    </source>
</evidence>
<dbReference type="Gene3D" id="3.40.50.300">
    <property type="entry name" value="P-loop containing nucleotide triphosphate hydrolases"/>
    <property type="match status" value="1"/>
</dbReference>
<accession>A0AAE9P905</accession>
<dbReference type="PROSITE" id="PS51206">
    <property type="entry name" value="SF3_HELICASE_1"/>
    <property type="match status" value="1"/>
</dbReference>
<keyword evidence="6" id="KW-0479">Metal-binding</keyword>
<protein>
    <recommendedName>
        <fullName evidence="16">DNA 3'-5' helicase</fullName>
        <ecNumber evidence="16">5.6.2.4</ecNumber>
    </recommendedName>
</protein>
<evidence type="ECO:0000256" key="8">
    <source>
        <dbReference type="ARBA" id="ARBA00022771"/>
    </source>
</evidence>
<evidence type="ECO:0000313" key="24">
    <source>
        <dbReference type="EMBL" id="UYR20764.1"/>
    </source>
</evidence>
<reference evidence="24 25" key="1">
    <citation type="submission" date="2021-09" db="EMBL/GenBank/DDBJ databases">
        <title>Genome analysis of two vesperbat polyomaviruses from Europe.</title>
        <authorList>
            <person name="Surjan A."/>
            <person name="Vidovszky M.Z."/>
        </authorList>
    </citation>
    <scope>NUCLEOTIDE SEQUENCE [LARGE SCALE GENOMIC DNA]</scope>
    <source>
        <strain evidence="24">BS19</strain>
    </source>
</reference>
<keyword evidence="9" id="KW-0378">Hydrolase</keyword>
<evidence type="ECO:0000259" key="22">
    <source>
        <dbReference type="PROSITE" id="PS51287"/>
    </source>
</evidence>
<evidence type="ECO:0000256" key="12">
    <source>
        <dbReference type="ARBA" id="ARBA00022840"/>
    </source>
</evidence>
<dbReference type="Pfam" id="PF02217">
    <property type="entry name" value="T_Ag_DNA_bind"/>
    <property type="match status" value="1"/>
</dbReference>
<evidence type="ECO:0000256" key="3">
    <source>
        <dbReference type="ARBA" id="ARBA00022553"/>
    </source>
</evidence>
<dbReference type="InterPro" id="IPR036869">
    <property type="entry name" value="J_dom_sf"/>
</dbReference>
<feature type="domain" description="SF3 helicase" evidence="21">
    <location>
        <begin position="574"/>
        <end position="734"/>
    </location>
</feature>
<comment type="subcellular location">
    <subcellularLocation>
        <location evidence="1">Host nucleus</location>
    </subcellularLocation>
</comment>
<keyword evidence="13 18" id="KW-0238">DNA-binding</keyword>
<feature type="compositionally biased region" description="Polar residues" evidence="20">
    <location>
        <begin position="261"/>
        <end position="272"/>
    </location>
</feature>
<keyword evidence="3" id="KW-0597">Phosphoprotein</keyword>
<keyword evidence="8 19" id="KW-0863">Zinc-finger</keyword>
<feature type="compositionally biased region" description="Pro residues" evidence="20">
    <location>
        <begin position="199"/>
        <end position="211"/>
    </location>
</feature>
<organism evidence="24 25">
    <name type="scientific">Myotis daubentonii polyomavirus 1</name>
    <dbReference type="NCBI Taxonomy" id="2990517"/>
    <lineage>
        <taxon>Viruses</taxon>
        <taxon>Monodnaviria</taxon>
        <taxon>Shotokuvirae</taxon>
        <taxon>Cossaviricota</taxon>
        <taxon>Papovaviricetes</taxon>
        <taxon>Sepolyvirales</taxon>
        <taxon>Polyomaviridae</taxon>
        <taxon>Alphapolyomavirus</taxon>
        <taxon>Alphapolyomavirus myodaubentonii</taxon>
    </lineage>
</organism>
<evidence type="ECO:0000256" key="11">
    <source>
        <dbReference type="ARBA" id="ARBA00022833"/>
    </source>
</evidence>
<dbReference type="InterPro" id="IPR010932">
    <property type="entry name" value="Lg_T_Ag_Polyomavir_C"/>
</dbReference>
<dbReference type="Gene3D" id="1.20.1050.70">
    <property type="entry name" value="Large T antigen, SV40, domain 3"/>
    <property type="match status" value="1"/>
</dbReference>
<evidence type="ECO:0000256" key="4">
    <source>
        <dbReference type="ARBA" id="ARBA00022562"/>
    </source>
</evidence>
<dbReference type="PROSITE" id="PS51341">
    <property type="entry name" value="ZF_LTAG_D1"/>
    <property type="match status" value="1"/>
</dbReference>
<evidence type="ECO:0000256" key="5">
    <source>
        <dbReference type="ARBA" id="ARBA00022705"/>
    </source>
</evidence>
<evidence type="ECO:0000256" key="13">
    <source>
        <dbReference type="ARBA" id="ARBA00023125"/>
    </source>
</evidence>
<keyword evidence="5" id="KW-0235">DNA replication</keyword>
<keyword evidence="7" id="KW-0547">Nucleotide-binding</keyword>
<feature type="compositionally biased region" description="Basic and acidic residues" evidence="20">
    <location>
        <begin position="147"/>
        <end position="157"/>
    </location>
</feature>
<feature type="compositionally biased region" description="Polar residues" evidence="20">
    <location>
        <begin position="214"/>
        <end position="243"/>
    </location>
</feature>
<keyword evidence="14" id="KW-0413">Isomerase</keyword>
<evidence type="ECO:0000256" key="14">
    <source>
        <dbReference type="ARBA" id="ARBA00023235"/>
    </source>
</evidence>
<dbReference type="GO" id="GO:0042025">
    <property type="term" value="C:host cell nucleus"/>
    <property type="evidence" value="ECO:0007669"/>
    <property type="project" value="UniProtKB-SubCell"/>
</dbReference>
<evidence type="ECO:0000256" key="16">
    <source>
        <dbReference type="ARBA" id="ARBA00034808"/>
    </source>
</evidence>
<dbReference type="SUPFAM" id="SSF46565">
    <property type="entry name" value="Chaperone J-domain"/>
    <property type="match status" value="1"/>
</dbReference>
<evidence type="ECO:0000259" key="23">
    <source>
        <dbReference type="PROSITE" id="PS51341"/>
    </source>
</evidence>
<dbReference type="GO" id="GO:0043138">
    <property type="term" value="F:3'-5' DNA helicase activity"/>
    <property type="evidence" value="ECO:0007669"/>
    <property type="project" value="UniProtKB-EC"/>
</dbReference>
<keyword evidence="4" id="KW-1048">Host nucleus</keyword>
<evidence type="ECO:0000256" key="18">
    <source>
        <dbReference type="PROSITE-ProRule" id="PRU00620"/>
    </source>
</evidence>
<evidence type="ECO:0000256" key="7">
    <source>
        <dbReference type="ARBA" id="ARBA00022741"/>
    </source>
</evidence>
<proteinExistence type="predicted"/>
<evidence type="ECO:0000256" key="17">
    <source>
        <dbReference type="ARBA" id="ARBA00048988"/>
    </source>
</evidence>
<keyword evidence="25" id="KW-1185">Reference proteome</keyword>
<dbReference type="Gene3D" id="3.40.1310.20">
    <property type="match status" value="1"/>
</dbReference>
<feature type="domain" description="T-ag D1-type" evidence="23">
    <location>
        <begin position="444"/>
        <end position="535"/>
    </location>
</feature>
<dbReference type="EC" id="5.6.2.4" evidence="16"/>